<feature type="transmembrane region" description="Helical" evidence="10">
    <location>
        <begin position="252"/>
        <end position="273"/>
    </location>
</feature>
<protein>
    <submittedName>
        <fullName evidence="12">Vitamin K epoxide reductase family protein</fullName>
    </submittedName>
</protein>
<name>A0ABX6YE11_9MICO</name>
<keyword evidence="5 10" id="KW-1133">Transmembrane helix</keyword>
<keyword evidence="7 10" id="KW-0472">Membrane</keyword>
<proteinExistence type="inferred from homology"/>
<dbReference type="Pfam" id="PF07884">
    <property type="entry name" value="VKOR"/>
    <property type="match status" value="1"/>
</dbReference>
<evidence type="ECO:0000256" key="4">
    <source>
        <dbReference type="ARBA" id="ARBA00022719"/>
    </source>
</evidence>
<dbReference type="InterPro" id="IPR012932">
    <property type="entry name" value="VKOR"/>
</dbReference>
<evidence type="ECO:0000313" key="13">
    <source>
        <dbReference type="Proteomes" id="UP000662814"/>
    </source>
</evidence>
<sequence length="282" mass="30658">MRLSELLHTPVDHNRLDALIANFRSLRPNYNTGQSVPNKPLSAGRRSAVHLTTVPLSHVTPRSASCALDTAACAIIPNVNESRDAALDDARPIALAIFLIIAGITGWIAAFALTLDKFTQLENPDAKLGCDFNILIGCTTNLASDQGAVFGFPNPLIGLTCWVVPIVLGVALLAGARFPRWFWLVAWAGFVFGVCLVAWFITQSIYVISSLCPWCMLTWSVMIPSFFAVTFHLLKIGAFGRGTRLRSLGATLAGWTPLITLMAYVLIAVLAQVRLDVISYIF</sequence>
<evidence type="ECO:0000256" key="1">
    <source>
        <dbReference type="ARBA" id="ARBA00004141"/>
    </source>
</evidence>
<keyword evidence="3 10" id="KW-0812">Transmembrane</keyword>
<dbReference type="Gene3D" id="1.20.1440.130">
    <property type="entry name" value="VKOR domain"/>
    <property type="match status" value="1"/>
</dbReference>
<evidence type="ECO:0000256" key="6">
    <source>
        <dbReference type="ARBA" id="ARBA00023002"/>
    </source>
</evidence>
<evidence type="ECO:0000256" key="5">
    <source>
        <dbReference type="ARBA" id="ARBA00022989"/>
    </source>
</evidence>
<keyword evidence="9" id="KW-0676">Redox-active center</keyword>
<feature type="transmembrane region" description="Helical" evidence="10">
    <location>
        <begin position="181"/>
        <end position="201"/>
    </location>
</feature>
<gene>
    <name evidence="12" type="ORF">HCR76_09060</name>
</gene>
<feature type="transmembrane region" description="Helical" evidence="10">
    <location>
        <begin position="207"/>
        <end position="231"/>
    </location>
</feature>
<dbReference type="EMBL" id="CP061169">
    <property type="protein sequence ID" value="QPZ37033.1"/>
    <property type="molecule type" value="Genomic_DNA"/>
</dbReference>
<evidence type="ECO:0000256" key="7">
    <source>
        <dbReference type="ARBA" id="ARBA00023136"/>
    </source>
</evidence>
<organism evidence="12 13">
    <name type="scientific">Paramicrobacterium chengjingii</name>
    <dbReference type="NCBI Taxonomy" id="2769067"/>
    <lineage>
        <taxon>Bacteria</taxon>
        <taxon>Bacillati</taxon>
        <taxon>Actinomycetota</taxon>
        <taxon>Actinomycetes</taxon>
        <taxon>Micrococcales</taxon>
        <taxon>Microbacteriaceae</taxon>
        <taxon>Paramicrobacterium</taxon>
    </lineage>
</organism>
<evidence type="ECO:0000313" key="12">
    <source>
        <dbReference type="EMBL" id="QPZ37033.1"/>
    </source>
</evidence>
<dbReference type="InterPro" id="IPR041714">
    <property type="entry name" value="VKOR_Actinobacteria"/>
</dbReference>
<evidence type="ECO:0000256" key="2">
    <source>
        <dbReference type="ARBA" id="ARBA00006214"/>
    </source>
</evidence>
<comment type="similarity">
    <text evidence="2">Belongs to the VKOR family.</text>
</comment>
<keyword evidence="13" id="KW-1185">Reference proteome</keyword>
<evidence type="ECO:0000259" key="11">
    <source>
        <dbReference type="SMART" id="SM00756"/>
    </source>
</evidence>
<dbReference type="Proteomes" id="UP000662814">
    <property type="component" value="Chromosome"/>
</dbReference>
<keyword evidence="6" id="KW-0560">Oxidoreductase</keyword>
<comment type="subcellular location">
    <subcellularLocation>
        <location evidence="1">Membrane</location>
        <topology evidence="1">Multi-pass membrane protein</topology>
    </subcellularLocation>
</comment>
<dbReference type="InterPro" id="IPR038354">
    <property type="entry name" value="VKOR_sf"/>
</dbReference>
<feature type="transmembrane region" description="Helical" evidence="10">
    <location>
        <begin position="156"/>
        <end position="174"/>
    </location>
</feature>
<evidence type="ECO:0000256" key="3">
    <source>
        <dbReference type="ARBA" id="ARBA00022692"/>
    </source>
</evidence>
<dbReference type="CDD" id="cd12922">
    <property type="entry name" value="VKOR_5"/>
    <property type="match status" value="1"/>
</dbReference>
<evidence type="ECO:0000256" key="10">
    <source>
        <dbReference type="SAM" id="Phobius"/>
    </source>
</evidence>
<evidence type="ECO:0000256" key="8">
    <source>
        <dbReference type="ARBA" id="ARBA00023157"/>
    </source>
</evidence>
<accession>A0ABX6YE11</accession>
<feature type="transmembrane region" description="Helical" evidence="10">
    <location>
        <begin position="93"/>
        <end position="115"/>
    </location>
</feature>
<reference evidence="12 13" key="1">
    <citation type="submission" date="2020-12" db="EMBL/GenBank/DDBJ databases">
        <title>Microbacterium sp. HY060.</title>
        <authorList>
            <person name="Zhou J."/>
        </authorList>
    </citation>
    <scope>NUCLEOTIDE SEQUENCE [LARGE SCALE GENOMIC DNA]</scope>
    <source>
        <strain evidence="12 13">HY60</strain>
    </source>
</reference>
<keyword evidence="8" id="KW-1015">Disulfide bond</keyword>
<evidence type="ECO:0000256" key="9">
    <source>
        <dbReference type="ARBA" id="ARBA00023284"/>
    </source>
</evidence>
<dbReference type="SMART" id="SM00756">
    <property type="entry name" value="VKc"/>
    <property type="match status" value="1"/>
</dbReference>
<keyword evidence="4" id="KW-0874">Quinone</keyword>
<feature type="domain" description="Vitamin K epoxide reductase" evidence="11">
    <location>
        <begin position="92"/>
        <end position="233"/>
    </location>
</feature>